<name>A0A1M6E459_9FIRM</name>
<dbReference type="InterPro" id="IPR004360">
    <property type="entry name" value="Glyas_Fos-R_dOase_dom"/>
</dbReference>
<dbReference type="PROSITE" id="PS51819">
    <property type="entry name" value="VOC"/>
    <property type="match status" value="1"/>
</dbReference>
<dbReference type="Proteomes" id="UP000184342">
    <property type="component" value="Unassembled WGS sequence"/>
</dbReference>
<protein>
    <submittedName>
        <fullName evidence="3">Methylmalonyl-CoA/ethylmalonyl-CoA epimerase</fullName>
    </submittedName>
</protein>
<dbReference type="Pfam" id="PF00903">
    <property type="entry name" value="Glyoxalase"/>
    <property type="match status" value="1"/>
</dbReference>
<dbReference type="PANTHER" id="PTHR43048:SF3">
    <property type="entry name" value="METHYLMALONYL-COA EPIMERASE, MITOCHONDRIAL"/>
    <property type="match status" value="1"/>
</dbReference>
<gene>
    <name evidence="3" type="ORF">SAMN02745691_00850</name>
</gene>
<dbReference type="GO" id="GO:0046872">
    <property type="term" value="F:metal ion binding"/>
    <property type="evidence" value="ECO:0007669"/>
    <property type="project" value="UniProtKB-KW"/>
</dbReference>
<evidence type="ECO:0000313" key="3">
    <source>
        <dbReference type="EMBL" id="SHI80173.1"/>
    </source>
</evidence>
<keyword evidence="1" id="KW-0479">Metal-binding</keyword>
<evidence type="ECO:0000259" key="2">
    <source>
        <dbReference type="PROSITE" id="PS51819"/>
    </source>
</evidence>
<dbReference type="InterPro" id="IPR029068">
    <property type="entry name" value="Glyas_Bleomycin-R_OHBP_Dase"/>
</dbReference>
<dbReference type="Gene3D" id="3.10.180.10">
    <property type="entry name" value="2,3-Dihydroxybiphenyl 1,2-Dioxygenase, domain 1"/>
    <property type="match status" value="1"/>
</dbReference>
<accession>A0A1M6E459</accession>
<dbReference type="RefSeq" id="WP_073993117.1">
    <property type="nucleotide sequence ID" value="NZ_FQYT01000007.1"/>
</dbReference>
<dbReference type="PANTHER" id="PTHR43048">
    <property type="entry name" value="METHYLMALONYL-COA EPIMERASE"/>
    <property type="match status" value="1"/>
</dbReference>
<dbReference type="EMBL" id="FQYT01000007">
    <property type="protein sequence ID" value="SHI80173.1"/>
    <property type="molecule type" value="Genomic_DNA"/>
</dbReference>
<feature type="domain" description="VOC" evidence="2">
    <location>
        <begin position="6"/>
        <end position="133"/>
    </location>
</feature>
<dbReference type="InterPro" id="IPR037523">
    <property type="entry name" value="VOC_core"/>
</dbReference>
<sequence>MEGKLKALHAGISVGDMDGAISWYGKNLGFRVVSDEYIQPLKSRIVFIKNGDFEIELFEHDDRKPIPQERLAPNSDIQTIGTKHIAFRVEDMKALKKKFLENGVDIAHEVTMGTDHVMFVRDNSGVLIEFIQN</sequence>
<dbReference type="OrthoDB" id="9788468at2"/>
<dbReference type="InterPro" id="IPR051785">
    <property type="entry name" value="MMCE/EMCE_epimerase"/>
</dbReference>
<dbReference type="AlphaFoldDB" id="A0A1M6E459"/>
<organism evidence="3 4">
    <name type="scientific">Parasporobacterium paucivorans DSM 15970</name>
    <dbReference type="NCBI Taxonomy" id="1122934"/>
    <lineage>
        <taxon>Bacteria</taxon>
        <taxon>Bacillati</taxon>
        <taxon>Bacillota</taxon>
        <taxon>Clostridia</taxon>
        <taxon>Lachnospirales</taxon>
        <taxon>Lachnospiraceae</taxon>
        <taxon>Parasporobacterium</taxon>
    </lineage>
</organism>
<keyword evidence="4" id="KW-1185">Reference proteome</keyword>
<dbReference type="SUPFAM" id="SSF54593">
    <property type="entry name" value="Glyoxalase/Bleomycin resistance protein/Dihydroxybiphenyl dioxygenase"/>
    <property type="match status" value="1"/>
</dbReference>
<evidence type="ECO:0000313" key="4">
    <source>
        <dbReference type="Proteomes" id="UP000184342"/>
    </source>
</evidence>
<dbReference type="STRING" id="1122934.SAMN02745691_00850"/>
<reference evidence="3 4" key="1">
    <citation type="submission" date="2016-11" db="EMBL/GenBank/DDBJ databases">
        <authorList>
            <person name="Jaros S."/>
            <person name="Januszkiewicz K."/>
            <person name="Wedrychowicz H."/>
        </authorList>
    </citation>
    <scope>NUCLEOTIDE SEQUENCE [LARGE SCALE GENOMIC DNA]</scope>
    <source>
        <strain evidence="3 4">DSM 15970</strain>
    </source>
</reference>
<dbReference type="GO" id="GO:0004493">
    <property type="term" value="F:methylmalonyl-CoA epimerase activity"/>
    <property type="evidence" value="ECO:0007669"/>
    <property type="project" value="TreeGrafter"/>
</dbReference>
<evidence type="ECO:0000256" key="1">
    <source>
        <dbReference type="ARBA" id="ARBA00022723"/>
    </source>
</evidence>
<dbReference type="GO" id="GO:0046491">
    <property type="term" value="P:L-methylmalonyl-CoA metabolic process"/>
    <property type="evidence" value="ECO:0007669"/>
    <property type="project" value="TreeGrafter"/>
</dbReference>
<proteinExistence type="predicted"/>